<dbReference type="EMBL" id="BTRK01000006">
    <property type="protein sequence ID" value="GMR59918.1"/>
    <property type="molecule type" value="Genomic_DNA"/>
</dbReference>
<reference evidence="3" key="2">
    <citation type="submission" date="2023-06" db="EMBL/GenBank/DDBJ databases">
        <title>Genome assembly of Pristionchus species.</title>
        <authorList>
            <person name="Yoshida K."/>
            <person name="Sommer R.J."/>
        </authorList>
    </citation>
    <scope>NUCLEOTIDE SEQUENCE</scope>
    <source>
        <strain evidence="3">RS5460</strain>
    </source>
</reference>
<evidence type="ECO:0000256" key="1">
    <source>
        <dbReference type="SAM" id="MobiDB-lite"/>
    </source>
</evidence>
<comment type="caution">
    <text evidence="3">The sequence shown here is derived from an EMBL/GenBank/DDBJ whole genome shotgun (WGS) entry which is preliminary data.</text>
</comment>
<dbReference type="Proteomes" id="UP001328107">
    <property type="component" value="Unassembled WGS sequence"/>
</dbReference>
<feature type="non-terminal residue" evidence="3">
    <location>
        <position position="66"/>
    </location>
</feature>
<dbReference type="EMBL" id="BTRK01000006">
    <property type="protein sequence ID" value="GMR59967.1"/>
    <property type="molecule type" value="Genomic_DNA"/>
</dbReference>
<evidence type="ECO:0000313" key="4">
    <source>
        <dbReference type="Proteomes" id="UP001328107"/>
    </source>
</evidence>
<evidence type="ECO:0000313" key="3">
    <source>
        <dbReference type="EMBL" id="GMR59967.1"/>
    </source>
</evidence>
<evidence type="ECO:0000313" key="2">
    <source>
        <dbReference type="EMBL" id="GMR59918.1"/>
    </source>
</evidence>
<reference evidence="4" key="1">
    <citation type="submission" date="2022-10" db="EMBL/GenBank/DDBJ databases">
        <title>Genome assembly of Pristionchus species.</title>
        <authorList>
            <person name="Yoshida K."/>
            <person name="Sommer R.J."/>
        </authorList>
    </citation>
    <scope>NUCLEOTIDE SEQUENCE [LARGE SCALE GENOMIC DNA]</scope>
    <source>
        <strain evidence="4">RS5460</strain>
    </source>
</reference>
<feature type="compositionally biased region" description="Basic and acidic residues" evidence="1">
    <location>
        <begin position="16"/>
        <end position="25"/>
    </location>
</feature>
<gene>
    <name evidence="2" type="ORF">PMAYCL1PPCAC_30113</name>
    <name evidence="3" type="ORF">PMAYCL1PPCAC_30162</name>
</gene>
<keyword evidence="4" id="KW-1185">Reference proteome</keyword>
<dbReference type="AlphaFoldDB" id="A0AAN5IBH3"/>
<accession>A0AAN5IBH3</accession>
<protein>
    <submittedName>
        <fullName evidence="3">Uncharacterized protein</fullName>
    </submittedName>
</protein>
<name>A0AAN5IBH3_9BILA</name>
<feature type="non-terminal residue" evidence="3">
    <location>
        <position position="1"/>
    </location>
</feature>
<organism evidence="3 4">
    <name type="scientific">Pristionchus mayeri</name>
    <dbReference type="NCBI Taxonomy" id="1317129"/>
    <lineage>
        <taxon>Eukaryota</taxon>
        <taxon>Metazoa</taxon>
        <taxon>Ecdysozoa</taxon>
        <taxon>Nematoda</taxon>
        <taxon>Chromadorea</taxon>
        <taxon>Rhabditida</taxon>
        <taxon>Rhabditina</taxon>
        <taxon>Diplogasteromorpha</taxon>
        <taxon>Diplogasteroidea</taxon>
        <taxon>Neodiplogasteridae</taxon>
        <taxon>Pristionchus</taxon>
    </lineage>
</organism>
<proteinExistence type="predicted"/>
<feature type="region of interest" description="Disordered" evidence="1">
    <location>
        <begin position="1"/>
        <end position="66"/>
    </location>
</feature>
<sequence length="66" mass="7364">GPLRFTMKKVSSLFNKGREPDNKEKEKKKKKTKTVAVDEAGETVAGDKDKGGVRYKPSPKNSNKEK</sequence>